<protein>
    <submittedName>
        <fullName evidence="10">Uncharacterized protein</fullName>
    </submittedName>
</protein>
<dbReference type="Pfam" id="PF02493">
    <property type="entry name" value="MORN"/>
    <property type="match status" value="9"/>
</dbReference>
<keyword evidence="7" id="KW-0206">Cytoskeleton</keyword>
<organism evidence="10 11">
    <name type="scientific">Silurus meridionalis</name>
    <name type="common">Southern catfish</name>
    <name type="synonym">Silurus soldatovi meridionalis</name>
    <dbReference type="NCBI Taxonomy" id="175797"/>
    <lineage>
        <taxon>Eukaryota</taxon>
        <taxon>Metazoa</taxon>
        <taxon>Chordata</taxon>
        <taxon>Craniata</taxon>
        <taxon>Vertebrata</taxon>
        <taxon>Euteleostomi</taxon>
        <taxon>Actinopterygii</taxon>
        <taxon>Neopterygii</taxon>
        <taxon>Teleostei</taxon>
        <taxon>Ostariophysi</taxon>
        <taxon>Siluriformes</taxon>
        <taxon>Siluridae</taxon>
        <taxon>Silurus</taxon>
    </lineage>
</organism>
<keyword evidence="3" id="KW-0963">Cytoplasm</keyword>
<evidence type="ECO:0000313" key="11">
    <source>
        <dbReference type="Proteomes" id="UP000606274"/>
    </source>
</evidence>
<evidence type="ECO:0000256" key="5">
    <source>
        <dbReference type="ARBA" id="ARBA00022846"/>
    </source>
</evidence>
<comment type="caution">
    <text evidence="10">The sequence shown here is derived from an EMBL/GenBank/DDBJ whole genome shotgun (WGS) entry which is preliminary data.</text>
</comment>
<dbReference type="SMART" id="SM00698">
    <property type="entry name" value="MORN"/>
    <property type="match status" value="10"/>
</dbReference>
<name>A0A8T0BDU0_SILME</name>
<dbReference type="InterPro" id="IPR003409">
    <property type="entry name" value="MORN"/>
</dbReference>
<dbReference type="PANTHER" id="PTHR46613:SF1">
    <property type="entry name" value="RADIAL SPOKE HEAD 10 HOMOLOG B-RELATED"/>
    <property type="match status" value="1"/>
</dbReference>
<feature type="region of interest" description="Disordered" evidence="9">
    <location>
        <begin position="695"/>
        <end position="750"/>
    </location>
</feature>
<evidence type="ECO:0000256" key="3">
    <source>
        <dbReference type="ARBA" id="ARBA00022490"/>
    </source>
</evidence>
<dbReference type="GO" id="GO:0005930">
    <property type="term" value="C:axoneme"/>
    <property type="evidence" value="ECO:0007669"/>
    <property type="project" value="UniProtKB-SubCell"/>
</dbReference>
<evidence type="ECO:0000256" key="1">
    <source>
        <dbReference type="ARBA" id="ARBA00004230"/>
    </source>
</evidence>
<evidence type="ECO:0000256" key="6">
    <source>
        <dbReference type="ARBA" id="ARBA00023069"/>
    </source>
</evidence>
<dbReference type="Proteomes" id="UP000606274">
    <property type="component" value="Unassembled WGS sequence"/>
</dbReference>
<feature type="compositionally biased region" description="Basic and acidic residues" evidence="9">
    <location>
        <begin position="695"/>
        <end position="722"/>
    </location>
</feature>
<evidence type="ECO:0000313" key="10">
    <source>
        <dbReference type="EMBL" id="KAF7705224.1"/>
    </source>
</evidence>
<dbReference type="EMBL" id="JABFDY010000007">
    <property type="protein sequence ID" value="KAF7705224.1"/>
    <property type="molecule type" value="Genomic_DNA"/>
</dbReference>
<evidence type="ECO:0000256" key="8">
    <source>
        <dbReference type="ARBA" id="ARBA00023273"/>
    </source>
</evidence>
<accession>A0A8T0BDU0</accession>
<comment type="subcellular location">
    <subcellularLocation>
        <location evidence="1">Cell projection</location>
        <location evidence="1">Cilium</location>
        <location evidence="1">Flagellum</location>
    </subcellularLocation>
    <subcellularLocation>
        <location evidence="2">Cytoplasm</location>
        <location evidence="2">Cytoskeleton</location>
        <location evidence="2">Cilium axoneme</location>
    </subcellularLocation>
</comment>
<sequence length="750" mass="85611">MAEKEDTKKKTKKMTPGESENLSSVVSEALAEFPTPVVQPAEPTPESEVPAVHVFSDLIIERYEGSRCAELFHGEGVAYFRGGHVYKGSFVAGFMHGHGEYAWADGVKYEGDFKSNAPMGHGTYTWLDCSTYEGEVCNGICHGTGTYKSAKTGSIYKGQWHKGKRHGKGTMWFNQEATSWYKGDWKNNHREGWGIRRYSSGDIYEGQWKNSMRHEEGTMKWIQLAQQYSGQWLNGVQHGQGTHTIFQWRLTGSRYPCNNEYTGGFAYGLRHGYGTFAYANGAVYSGGWKNNIKHGQAKFISRIGWLYEGMFINDRVPEIPSSVFALGGFNCTTESSGIKLALCAPDLAMNIETLLNQIPESQREEECRQVEFAVSRNGELLRLIYRLYSSLGHEDSSVNNYLLSHLQLWRFLKDCNIHQHGLTLAQLDHLINKDVFPGEVISPFSTMLPRQWISYIAIAAYHIYHRDFDSRSGIYVLEECFSKLLEKNIIPNAKNVKGPLYCHPLRAVVGMSYTDRCWEIYKTVPKVNLDATFDIIMTARHFFWMFKVLGLFDCTLTTTKLLEILSQENPAVYNSTHSNLDLEITFLEFFEALLACAEVKNTQGIGTAQCIQCEEFKSKATQQSSQTEELKDVAEDSRPEESLEDWINQIHCFFIHIFFPAYEHTLIWKKKMQEERQRKTTDNKITLEIAKANAKLREQQRAEEERSKEKIEEVEDRSHVLDEQSSSPVSPSSSVDLKQSPTSKKKTKRK</sequence>
<dbReference type="OrthoDB" id="294378at2759"/>
<keyword evidence="6" id="KW-0969">Cilium</keyword>
<evidence type="ECO:0000256" key="7">
    <source>
        <dbReference type="ARBA" id="ARBA00023212"/>
    </source>
</evidence>
<keyword evidence="11" id="KW-1185">Reference proteome</keyword>
<gene>
    <name evidence="10" type="ORF">HF521_020510</name>
</gene>
<proteinExistence type="predicted"/>
<keyword evidence="4" id="KW-0677">Repeat</keyword>
<reference evidence="10" key="1">
    <citation type="submission" date="2020-08" db="EMBL/GenBank/DDBJ databases">
        <title>Chromosome-level assembly of Southern catfish (Silurus meridionalis) provides insights into visual adaptation to the nocturnal and benthic lifestyles.</title>
        <authorList>
            <person name="Zhang Y."/>
            <person name="Wang D."/>
            <person name="Peng Z."/>
        </authorList>
    </citation>
    <scope>NUCLEOTIDE SEQUENCE</scope>
    <source>
        <strain evidence="10">SWU-2019-XX</strain>
        <tissue evidence="10">Muscle</tissue>
    </source>
</reference>
<dbReference type="Gene3D" id="2.20.110.10">
    <property type="entry name" value="Histone H3 K4-specific methyltransferase SET7/9 N-terminal domain"/>
    <property type="match status" value="4"/>
</dbReference>
<dbReference type="GO" id="GO:0031514">
    <property type="term" value="C:motile cilium"/>
    <property type="evidence" value="ECO:0007669"/>
    <property type="project" value="UniProtKB-SubCell"/>
</dbReference>
<evidence type="ECO:0000256" key="2">
    <source>
        <dbReference type="ARBA" id="ARBA00004430"/>
    </source>
</evidence>
<dbReference type="SUPFAM" id="SSF82185">
    <property type="entry name" value="Histone H3 K4-specific methyltransferase SET7/9 N-terminal domain"/>
    <property type="match status" value="3"/>
</dbReference>
<keyword evidence="8" id="KW-0966">Cell projection</keyword>
<feature type="region of interest" description="Disordered" evidence="9">
    <location>
        <begin position="1"/>
        <end position="25"/>
    </location>
</feature>
<dbReference type="PANTHER" id="PTHR46613">
    <property type="entry name" value="RADIAL SPOKE HEAD 10 HOMOLOG B-RELATED"/>
    <property type="match status" value="1"/>
</dbReference>
<evidence type="ECO:0000256" key="4">
    <source>
        <dbReference type="ARBA" id="ARBA00022737"/>
    </source>
</evidence>
<keyword evidence="5" id="KW-0282">Flagellum</keyword>
<dbReference type="AlphaFoldDB" id="A0A8T0BDU0"/>
<feature type="compositionally biased region" description="Low complexity" evidence="9">
    <location>
        <begin position="725"/>
        <end position="735"/>
    </location>
</feature>
<evidence type="ECO:0000256" key="9">
    <source>
        <dbReference type="SAM" id="MobiDB-lite"/>
    </source>
</evidence>